<organism evidence="1 2">
    <name type="scientific">Pseudopedobacter saltans</name>
    <dbReference type="NCBI Taxonomy" id="151895"/>
    <lineage>
        <taxon>Bacteria</taxon>
        <taxon>Pseudomonadati</taxon>
        <taxon>Bacteroidota</taxon>
        <taxon>Sphingobacteriia</taxon>
        <taxon>Sphingobacteriales</taxon>
        <taxon>Sphingobacteriaceae</taxon>
        <taxon>Pseudopedobacter</taxon>
    </lineage>
</organism>
<sequence length="293" mass="34440">MKQLPSVVYKYFNWDDLESRKILTQREMYFCNAQKWKNYGEYAFTFKPIDKQKAFERIEQIAYKMRNTNLHQFEKWFYTHIYKYKIDAGNPELLNSIELDLWEARIVDEIIKHRVDDTINNSAAYEKLTKRNYFNRTGIFSTSLTKNSKQLWHWKSIYDKQLNNKAVCIGLNLDKINQRMSEIGNYSLGIIQYGESTNQVEYIGSGNDFITNQLNSIVFTLKNDAVSNITEQEELRITKVLIEDLSKMSPERFVTIDNDFITEILVSDKAPANVKNEIEEFAKSIGCANLSYV</sequence>
<dbReference type="Proteomes" id="UP000249645">
    <property type="component" value="Unassembled WGS sequence"/>
</dbReference>
<protein>
    <recommendedName>
        <fullName evidence="3">DUF2971 domain-containing protein</fullName>
    </recommendedName>
</protein>
<accession>A0A2W5EL58</accession>
<evidence type="ECO:0008006" key="3">
    <source>
        <dbReference type="Google" id="ProtNLM"/>
    </source>
</evidence>
<evidence type="ECO:0000313" key="2">
    <source>
        <dbReference type="Proteomes" id="UP000249645"/>
    </source>
</evidence>
<dbReference type="AlphaFoldDB" id="A0A2W5EL58"/>
<proteinExistence type="predicted"/>
<comment type="caution">
    <text evidence="1">The sequence shown here is derived from an EMBL/GenBank/DDBJ whole genome shotgun (WGS) entry which is preliminary data.</text>
</comment>
<reference evidence="1 2" key="1">
    <citation type="submission" date="2017-11" db="EMBL/GenBank/DDBJ databases">
        <title>Infants hospitalized years apart are colonized by the same room-sourced microbial strains.</title>
        <authorList>
            <person name="Brooks B."/>
            <person name="Olm M.R."/>
            <person name="Firek B.A."/>
            <person name="Baker R."/>
            <person name="Thomas B.C."/>
            <person name="Morowitz M.J."/>
            <person name="Banfield J.F."/>
        </authorList>
    </citation>
    <scope>NUCLEOTIDE SEQUENCE [LARGE SCALE GENOMIC DNA]</scope>
    <source>
        <strain evidence="1">S2_009_000_R2_76</strain>
    </source>
</reference>
<name>A0A2W5EL58_9SPHI</name>
<gene>
    <name evidence="1" type="ORF">DI598_15920</name>
</gene>
<evidence type="ECO:0000313" key="1">
    <source>
        <dbReference type="EMBL" id="PZP43323.1"/>
    </source>
</evidence>
<dbReference type="EMBL" id="QFOI01000378">
    <property type="protein sequence ID" value="PZP43323.1"/>
    <property type="molecule type" value="Genomic_DNA"/>
</dbReference>